<dbReference type="InterPro" id="IPR000408">
    <property type="entry name" value="Reg_chr_condens"/>
</dbReference>
<dbReference type="PANTHER" id="PTHR45982:SF1">
    <property type="entry name" value="REGULATOR OF CHROMOSOME CONDENSATION"/>
    <property type="match status" value="1"/>
</dbReference>
<dbReference type="RefSeq" id="WP_184809136.1">
    <property type="nucleotide sequence ID" value="NZ_JACHJQ010000001.1"/>
</dbReference>
<evidence type="ECO:0000256" key="1">
    <source>
        <dbReference type="ARBA" id="ARBA00022658"/>
    </source>
</evidence>
<organism evidence="5 6">
    <name type="scientific">Actinophytocola algeriensis</name>
    <dbReference type="NCBI Taxonomy" id="1768010"/>
    <lineage>
        <taxon>Bacteria</taxon>
        <taxon>Bacillati</taxon>
        <taxon>Actinomycetota</taxon>
        <taxon>Actinomycetes</taxon>
        <taxon>Pseudonocardiales</taxon>
        <taxon>Pseudonocardiaceae</taxon>
    </lineage>
</organism>
<evidence type="ECO:0000313" key="6">
    <source>
        <dbReference type="Proteomes" id="UP000520767"/>
    </source>
</evidence>
<reference evidence="5 6" key="1">
    <citation type="submission" date="2020-08" db="EMBL/GenBank/DDBJ databases">
        <title>Genomic Encyclopedia of Type Strains, Phase III (KMG-III): the genomes of soil and plant-associated and newly described type strains.</title>
        <authorList>
            <person name="Whitman W."/>
        </authorList>
    </citation>
    <scope>NUCLEOTIDE SEQUENCE [LARGE SCALE GENOMIC DNA]</scope>
    <source>
        <strain evidence="5 6">CECT 8960</strain>
    </source>
</reference>
<dbReference type="PROSITE" id="PS00626">
    <property type="entry name" value="RCC1_2"/>
    <property type="match status" value="1"/>
</dbReference>
<dbReference type="InterPro" id="IPR009091">
    <property type="entry name" value="RCC1/BLIP-II"/>
</dbReference>
<sequence>MRRLLPAVLSSVLAAGLLLTGHPVSAAPAADPVAPASAFTPQSPTRVLDTRTGGGAVGAGRTVTLDLTARVPASATAVVLNVTAVSPTASTFVTAFPAGAARPTASNLNLVAGDVRANQVTVALGADRKVSLYNNSGSVHLVADLAGHYGTDGTAGFTALSPDRALDTRTTGGPLGAGATRTVDLTGRIPASATAVTFNLTAVSPTASTFVTAWPTGTTRPTASSLNTDAGDIRPNLVTVAVGANRKVSLYNHVGSVHLLVDVTGFYSPEYGAAFVPLTPARVVDTRTGTGGTTGPIGPASGFTADLEGRVPASSVAVLLNVTGVGATARTYVTAAEPVGDLPNASTLNVSPGQTVANAAGVAFASDHSFSLYNHAGKIHLVADLAGAFVVVDEDPCTTDCVYTWGAGPLGTAGGIGDSAVPAPVVGLSGVRSVIGGGGNSYALLADGTVRAWGANYLGQLGNGWSNATSGGSRLPVPVVGLTGVTAIAAGGSHAFALKTDGTVWSWGSNWSGELGNGTKTDSDVPVRVSGLTDVVAIAGAASYANGYALRADGTVWAWGAGWGSLGDGTYDEGSTVPVQVSGLTGVTAIAGGSMGGYALRGDGTVWAWGTNGVGELGNGEECDPDGPCVETAPVQVSGLTGVTSIAGAWENGYALRSDGTVWAWGGDYNGDLGDGGDCGPFNCVSRTPVQASITDVEQLVSRFYGGYALRADGTVWSWGAGFSGGLGVPSVPFDGKATSPVRVEGLPAVSGISSGSSTGYALVPHV</sequence>
<feature type="domain" description="RCC1-like" evidence="4">
    <location>
        <begin position="402"/>
        <end position="758"/>
    </location>
</feature>
<proteinExistence type="predicted"/>
<accession>A0A7W7VCE4</accession>
<gene>
    <name evidence="5" type="ORF">FHR82_001176</name>
</gene>
<evidence type="ECO:0000256" key="3">
    <source>
        <dbReference type="SAM" id="SignalP"/>
    </source>
</evidence>
<keyword evidence="2" id="KW-0677">Repeat</keyword>
<name>A0A7W7VCE4_9PSEU</name>
<dbReference type="SUPFAM" id="SSF50985">
    <property type="entry name" value="RCC1/BLIP-II"/>
    <property type="match status" value="2"/>
</dbReference>
<keyword evidence="3" id="KW-0732">Signal</keyword>
<dbReference type="InterPro" id="IPR058923">
    <property type="entry name" value="RCC1-like_dom"/>
</dbReference>
<dbReference type="GO" id="GO:0005737">
    <property type="term" value="C:cytoplasm"/>
    <property type="evidence" value="ECO:0007669"/>
    <property type="project" value="TreeGrafter"/>
</dbReference>
<dbReference type="InterPro" id="IPR051553">
    <property type="entry name" value="Ran_GTPase-activating"/>
</dbReference>
<dbReference type="EMBL" id="JACHJQ010000001">
    <property type="protein sequence ID" value="MBB4904966.1"/>
    <property type="molecule type" value="Genomic_DNA"/>
</dbReference>
<keyword evidence="1" id="KW-0344">Guanine-nucleotide releasing factor</keyword>
<feature type="signal peptide" evidence="3">
    <location>
        <begin position="1"/>
        <end position="26"/>
    </location>
</feature>
<dbReference type="PANTHER" id="PTHR45982">
    <property type="entry name" value="REGULATOR OF CHROMOSOME CONDENSATION"/>
    <property type="match status" value="1"/>
</dbReference>
<evidence type="ECO:0000256" key="2">
    <source>
        <dbReference type="ARBA" id="ARBA00022737"/>
    </source>
</evidence>
<dbReference type="PROSITE" id="PS50012">
    <property type="entry name" value="RCC1_3"/>
    <property type="match status" value="6"/>
</dbReference>
<evidence type="ECO:0000259" key="4">
    <source>
        <dbReference type="Pfam" id="PF25390"/>
    </source>
</evidence>
<keyword evidence="6" id="KW-1185">Reference proteome</keyword>
<evidence type="ECO:0000313" key="5">
    <source>
        <dbReference type="EMBL" id="MBB4904966.1"/>
    </source>
</evidence>
<dbReference type="Pfam" id="PF25390">
    <property type="entry name" value="WD40_RLD"/>
    <property type="match status" value="1"/>
</dbReference>
<comment type="caution">
    <text evidence="5">The sequence shown here is derived from an EMBL/GenBank/DDBJ whole genome shotgun (WGS) entry which is preliminary data.</text>
</comment>
<dbReference type="AlphaFoldDB" id="A0A7W7VCE4"/>
<dbReference type="PRINTS" id="PR00633">
    <property type="entry name" value="RCCNDNSATION"/>
</dbReference>
<dbReference type="Proteomes" id="UP000520767">
    <property type="component" value="Unassembled WGS sequence"/>
</dbReference>
<dbReference type="Gene3D" id="2.130.10.30">
    <property type="entry name" value="Regulator of chromosome condensation 1/beta-lactamase-inhibitor protein II"/>
    <property type="match status" value="2"/>
</dbReference>
<protein>
    <submittedName>
        <fullName evidence="5">Alpha-tubulin suppressor-like RCC1 family protein</fullName>
    </submittedName>
</protein>
<dbReference type="GO" id="GO:0005085">
    <property type="term" value="F:guanyl-nucleotide exchange factor activity"/>
    <property type="evidence" value="ECO:0007669"/>
    <property type="project" value="TreeGrafter"/>
</dbReference>
<feature type="chain" id="PRO_5030983534" evidence="3">
    <location>
        <begin position="27"/>
        <end position="767"/>
    </location>
</feature>